<name>A0AAD1T1K3_PELCU</name>
<gene>
    <name evidence="2" type="ORF">PECUL_23A006302</name>
</gene>
<dbReference type="EMBL" id="OW240919">
    <property type="protein sequence ID" value="CAH2312913.1"/>
    <property type="molecule type" value="Genomic_DNA"/>
</dbReference>
<protein>
    <submittedName>
        <fullName evidence="2">Uncharacterized protein</fullName>
    </submittedName>
</protein>
<sequence>MRSEAQWAGETADLPDRSCPLVLIRCPVNPLPLWTDGFDPSPPLGGYPDLLGVTGETTESAGTSSDVSNMVDATRSPDTVQEQLDFTAKLNRAFDIFWQNLE</sequence>
<accession>A0AAD1T1K3</accession>
<evidence type="ECO:0000313" key="3">
    <source>
        <dbReference type="Proteomes" id="UP001295444"/>
    </source>
</evidence>
<dbReference type="AlphaFoldDB" id="A0AAD1T1K3"/>
<keyword evidence="3" id="KW-1185">Reference proteome</keyword>
<dbReference type="Proteomes" id="UP001295444">
    <property type="component" value="Chromosome 08"/>
</dbReference>
<organism evidence="2 3">
    <name type="scientific">Pelobates cultripes</name>
    <name type="common">Western spadefoot toad</name>
    <dbReference type="NCBI Taxonomy" id="61616"/>
    <lineage>
        <taxon>Eukaryota</taxon>
        <taxon>Metazoa</taxon>
        <taxon>Chordata</taxon>
        <taxon>Craniata</taxon>
        <taxon>Vertebrata</taxon>
        <taxon>Euteleostomi</taxon>
        <taxon>Amphibia</taxon>
        <taxon>Batrachia</taxon>
        <taxon>Anura</taxon>
        <taxon>Pelobatoidea</taxon>
        <taxon>Pelobatidae</taxon>
        <taxon>Pelobates</taxon>
    </lineage>
</organism>
<evidence type="ECO:0000313" key="2">
    <source>
        <dbReference type="EMBL" id="CAH2312913.1"/>
    </source>
</evidence>
<feature type="compositionally biased region" description="Low complexity" evidence="1">
    <location>
        <begin position="54"/>
        <end position="65"/>
    </location>
</feature>
<reference evidence="2" key="1">
    <citation type="submission" date="2022-03" db="EMBL/GenBank/DDBJ databases">
        <authorList>
            <person name="Alioto T."/>
            <person name="Alioto T."/>
            <person name="Gomez Garrido J."/>
        </authorList>
    </citation>
    <scope>NUCLEOTIDE SEQUENCE</scope>
</reference>
<proteinExistence type="predicted"/>
<evidence type="ECO:0000256" key="1">
    <source>
        <dbReference type="SAM" id="MobiDB-lite"/>
    </source>
</evidence>
<feature type="region of interest" description="Disordered" evidence="1">
    <location>
        <begin position="45"/>
        <end position="70"/>
    </location>
</feature>